<feature type="binding site" evidence="9">
    <location>
        <position position="14"/>
    </location>
    <ligand>
        <name>NADPH</name>
        <dbReference type="ChEBI" id="CHEBI:57783"/>
    </ligand>
</feature>
<evidence type="ECO:0000256" key="6">
    <source>
        <dbReference type="ARBA" id="ARBA00023211"/>
    </source>
</evidence>
<evidence type="ECO:0000313" key="14">
    <source>
        <dbReference type="Proteomes" id="UP000286077"/>
    </source>
</evidence>
<evidence type="ECO:0000259" key="11">
    <source>
        <dbReference type="Pfam" id="PF08436"/>
    </source>
</evidence>
<comment type="caution">
    <text evidence="13">The sequence shown here is derived from an EMBL/GenBank/DDBJ whole genome shotgun (WGS) entry which is preliminary data.</text>
</comment>
<dbReference type="NCBIfam" id="NF009114">
    <property type="entry name" value="PRK12464.1"/>
    <property type="match status" value="1"/>
</dbReference>
<feature type="binding site" evidence="9">
    <location>
        <position position="127"/>
    </location>
    <ligand>
        <name>NADPH</name>
        <dbReference type="ChEBI" id="CHEBI:57783"/>
    </ligand>
</feature>
<keyword evidence="4 9" id="KW-0521">NADP</keyword>
<feature type="binding site" evidence="9">
    <location>
        <position position="200"/>
    </location>
    <ligand>
        <name>1-deoxy-D-xylulose 5-phosphate</name>
        <dbReference type="ChEBI" id="CHEBI:57792"/>
    </ligand>
</feature>
<keyword evidence="6 9" id="KW-0464">Manganese</keyword>
<dbReference type="Pfam" id="PF08436">
    <property type="entry name" value="DXP_redisom_C"/>
    <property type="match status" value="1"/>
</dbReference>
<keyword evidence="5 9" id="KW-0560">Oxidoreductase</keyword>
<dbReference type="InterPro" id="IPR013644">
    <property type="entry name" value="DXP_reductoisomerase_C"/>
</dbReference>
<dbReference type="GO" id="GO:0051484">
    <property type="term" value="P:isopentenyl diphosphate biosynthetic process, methylerythritol 4-phosphate pathway involved in terpenoid biosynthetic process"/>
    <property type="evidence" value="ECO:0007669"/>
    <property type="project" value="UniProtKB-ARBA"/>
</dbReference>
<dbReference type="AlphaFoldDB" id="A0AA92W8D7"/>
<accession>A0AA92W8D7</accession>
<dbReference type="HAMAP" id="MF_00183">
    <property type="entry name" value="DXP_reductoisom"/>
    <property type="match status" value="1"/>
</dbReference>
<evidence type="ECO:0000259" key="10">
    <source>
        <dbReference type="Pfam" id="PF02670"/>
    </source>
</evidence>
<feature type="binding site" evidence="9">
    <location>
        <position position="219"/>
    </location>
    <ligand>
        <name>1-deoxy-D-xylulose 5-phosphate</name>
        <dbReference type="ChEBI" id="CHEBI:57792"/>
    </ligand>
</feature>
<feature type="binding site" evidence="9">
    <location>
        <position position="125"/>
    </location>
    <ligand>
        <name>NADPH</name>
        <dbReference type="ChEBI" id="CHEBI:57783"/>
    </ligand>
</feature>
<feature type="domain" description="1-deoxy-D-xylulose 5-phosphate reductoisomerase N-terminal" evidence="10">
    <location>
        <begin position="6"/>
        <end position="133"/>
    </location>
</feature>
<feature type="binding site" evidence="9">
    <location>
        <position position="213"/>
    </location>
    <ligand>
        <name>1-deoxy-D-xylulose 5-phosphate</name>
        <dbReference type="ChEBI" id="CHEBI:57792"/>
    </ligand>
</feature>
<evidence type="ECO:0000259" key="12">
    <source>
        <dbReference type="Pfam" id="PF13288"/>
    </source>
</evidence>
<dbReference type="Gene3D" id="1.10.1740.10">
    <property type="match status" value="1"/>
</dbReference>
<feature type="binding site" evidence="9">
    <location>
        <position position="218"/>
    </location>
    <ligand>
        <name>1-deoxy-D-xylulose 5-phosphate</name>
        <dbReference type="ChEBI" id="CHEBI:57792"/>
    </ligand>
</feature>
<feature type="binding site" evidence="9">
    <location>
        <position position="222"/>
    </location>
    <ligand>
        <name>Mn(2+)</name>
        <dbReference type="ChEBI" id="CHEBI:29035"/>
    </ligand>
</feature>
<comment type="catalytic activity">
    <reaction evidence="8">
        <text>2-C-methyl-D-erythritol 4-phosphate + NADP(+) = 1-deoxy-D-xylulose 5-phosphate + NADPH + H(+)</text>
        <dbReference type="Rhea" id="RHEA:13717"/>
        <dbReference type="ChEBI" id="CHEBI:15378"/>
        <dbReference type="ChEBI" id="CHEBI:57783"/>
        <dbReference type="ChEBI" id="CHEBI:57792"/>
        <dbReference type="ChEBI" id="CHEBI:58262"/>
        <dbReference type="ChEBI" id="CHEBI:58349"/>
        <dbReference type="EC" id="1.1.1.267"/>
    </reaction>
    <physiologicalReaction direction="right-to-left" evidence="8">
        <dbReference type="Rhea" id="RHEA:13719"/>
    </physiologicalReaction>
</comment>
<dbReference type="EMBL" id="QSAQ01000013">
    <property type="protein sequence ID" value="RGW68632.1"/>
    <property type="molecule type" value="Genomic_DNA"/>
</dbReference>
<feature type="binding site" evidence="9">
    <location>
        <position position="13"/>
    </location>
    <ligand>
        <name>NADPH</name>
        <dbReference type="ChEBI" id="CHEBI:57783"/>
    </ligand>
</feature>
<dbReference type="InterPro" id="IPR013512">
    <property type="entry name" value="DXP_reductoisomerase_N"/>
</dbReference>
<dbReference type="GO" id="GO:0070402">
    <property type="term" value="F:NADPH binding"/>
    <property type="evidence" value="ECO:0007669"/>
    <property type="project" value="InterPro"/>
</dbReference>
<dbReference type="InterPro" id="IPR036169">
    <property type="entry name" value="DXPR_C_sf"/>
</dbReference>
<feature type="binding site" evidence="9">
    <location>
        <position position="12"/>
    </location>
    <ligand>
        <name>NADPH</name>
        <dbReference type="ChEBI" id="CHEBI:57783"/>
    </ligand>
</feature>
<dbReference type="InterPro" id="IPR026877">
    <property type="entry name" value="DXPR_C"/>
</dbReference>
<dbReference type="GO" id="GO:0030145">
    <property type="term" value="F:manganese ion binding"/>
    <property type="evidence" value="ECO:0007669"/>
    <property type="project" value="TreeGrafter"/>
</dbReference>
<dbReference type="PIRSF" id="PIRSF006205">
    <property type="entry name" value="Dxp_reductismrs"/>
    <property type="match status" value="1"/>
</dbReference>
<dbReference type="Proteomes" id="UP000286077">
    <property type="component" value="Unassembled WGS sequence"/>
</dbReference>
<evidence type="ECO:0000256" key="1">
    <source>
        <dbReference type="ARBA" id="ARBA00005094"/>
    </source>
</evidence>
<dbReference type="SUPFAM" id="SSF51735">
    <property type="entry name" value="NAD(P)-binding Rossmann-fold domains"/>
    <property type="match status" value="1"/>
</dbReference>
<feature type="binding site" evidence="9">
    <location>
        <position position="153"/>
    </location>
    <ligand>
        <name>Mn(2+)</name>
        <dbReference type="ChEBI" id="CHEBI:29035"/>
    </ligand>
</feature>
<dbReference type="Pfam" id="PF02670">
    <property type="entry name" value="DXP_reductoisom"/>
    <property type="match status" value="1"/>
</dbReference>
<dbReference type="PANTHER" id="PTHR30525">
    <property type="entry name" value="1-DEOXY-D-XYLULOSE 5-PHOSPHATE REDUCTOISOMERASE"/>
    <property type="match status" value="1"/>
</dbReference>
<comment type="similarity">
    <text evidence="2 9">Belongs to the DXR family.</text>
</comment>
<dbReference type="Gene3D" id="3.40.50.720">
    <property type="entry name" value="NAD(P)-binding Rossmann-like Domain"/>
    <property type="match status" value="1"/>
</dbReference>
<evidence type="ECO:0000313" key="13">
    <source>
        <dbReference type="EMBL" id="RGW68632.1"/>
    </source>
</evidence>
<feature type="binding site" evidence="9">
    <location>
        <position position="206"/>
    </location>
    <ligand>
        <name>NADPH</name>
        <dbReference type="ChEBI" id="CHEBI:57783"/>
    </ligand>
</feature>
<comment type="function">
    <text evidence="9">Catalyzes the NADPH-dependent rearrangement and reduction of 1-deoxy-D-xylulose-5-phosphate (DXP) to 2-C-methyl-D-erythritol 4-phosphate (MEP).</text>
</comment>
<proteinExistence type="inferred from homology"/>
<feature type="binding site" evidence="9">
    <location>
        <position position="153"/>
    </location>
    <ligand>
        <name>1-deoxy-D-xylulose 5-phosphate</name>
        <dbReference type="ChEBI" id="CHEBI:57792"/>
    </ligand>
</feature>
<name>A0AA92W8D7_9BACT</name>
<dbReference type="InterPro" id="IPR036291">
    <property type="entry name" value="NAD(P)-bd_dom_sf"/>
</dbReference>
<reference evidence="13 14" key="1">
    <citation type="submission" date="2018-08" db="EMBL/GenBank/DDBJ databases">
        <title>A genome reference for cultivated species of the human gut microbiota.</title>
        <authorList>
            <person name="Zou Y."/>
            <person name="Xue W."/>
            <person name="Luo G."/>
        </authorList>
    </citation>
    <scope>NUCLEOTIDE SEQUENCE [LARGE SCALE GENOMIC DNA]</scope>
    <source>
        <strain evidence="13 14">AF11-14</strain>
    </source>
</reference>
<dbReference type="SUPFAM" id="SSF69055">
    <property type="entry name" value="1-deoxy-D-xylulose-5-phosphate reductoisomerase, C-terminal domain"/>
    <property type="match status" value="1"/>
</dbReference>
<keyword evidence="3 9" id="KW-0479">Metal-binding</keyword>
<evidence type="ECO:0000256" key="4">
    <source>
        <dbReference type="ARBA" id="ARBA00022857"/>
    </source>
</evidence>
<dbReference type="Pfam" id="PF13288">
    <property type="entry name" value="DXPR_C"/>
    <property type="match status" value="1"/>
</dbReference>
<dbReference type="GO" id="GO:0030604">
    <property type="term" value="F:1-deoxy-D-xylulose-5-phosphate reductoisomerase activity"/>
    <property type="evidence" value="ECO:0007669"/>
    <property type="project" value="UniProtKB-UniRule"/>
</dbReference>
<feature type="binding site" evidence="9">
    <location>
        <position position="177"/>
    </location>
    <ligand>
        <name>1-deoxy-D-xylulose 5-phosphate</name>
        <dbReference type="ChEBI" id="CHEBI:57792"/>
    </ligand>
</feature>
<dbReference type="EC" id="1.1.1.267" evidence="9"/>
<feature type="binding site" evidence="9">
    <location>
        <position position="15"/>
    </location>
    <ligand>
        <name>NADPH</name>
        <dbReference type="ChEBI" id="CHEBI:57783"/>
    </ligand>
</feature>
<keyword evidence="9" id="KW-0460">Magnesium</keyword>
<evidence type="ECO:0000256" key="9">
    <source>
        <dbReference type="HAMAP-Rule" id="MF_00183"/>
    </source>
</evidence>
<dbReference type="FunFam" id="3.40.50.720:FF:000045">
    <property type="entry name" value="1-deoxy-D-xylulose 5-phosphate reductoisomerase"/>
    <property type="match status" value="1"/>
</dbReference>
<feature type="binding site" evidence="9">
    <location>
        <position position="151"/>
    </location>
    <ligand>
        <name>Mn(2+)</name>
        <dbReference type="ChEBI" id="CHEBI:29035"/>
    </ligand>
</feature>
<dbReference type="SUPFAM" id="SSF55347">
    <property type="entry name" value="Glyceraldehyde-3-phosphate dehydrogenase-like, C-terminal domain"/>
    <property type="match status" value="1"/>
</dbReference>
<evidence type="ECO:0000256" key="2">
    <source>
        <dbReference type="ARBA" id="ARBA00006825"/>
    </source>
</evidence>
<feature type="binding site" evidence="9">
    <location>
        <position position="222"/>
    </location>
    <ligand>
        <name>1-deoxy-D-xylulose 5-phosphate</name>
        <dbReference type="ChEBI" id="CHEBI:57792"/>
    </ligand>
</feature>
<feature type="binding site" evidence="9">
    <location>
        <position position="152"/>
    </location>
    <ligand>
        <name>1-deoxy-D-xylulose 5-phosphate</name>
        <dbReference type="ChEBI" id="CHEBI:57792"/>
    </ligand>
</feature>
<gene>
    <name evidence="9" type="primary">dxr</name>
    <name evidence="13" type="ORF">DWV60_06620</name>
</gene>
<dbReference type="InterPro" id="IPR003821">
    <property type="entry name" value="DXP_reductoisomerase"/>
</dbReference>
<dbReference type="NCBIfam" id="TIGR00243">
    <property type="entry name" value="Dxr"/>
    <property type="match status" value="1"/>
</dbReference>
<feature type="domain" description="1-deoxy-D-xylulose 5-phosphate reductoisomerase C-terminal" evidence="11">
    <location>
        <begin position="147"/>
        <end position="230"/>
    </location>
</feature>
<feature type="binding site" evidence="9">
    <location>
        <position position="126"/>
    </location>
    <ligand>
        <name>1-deoxy-D-xylulose 5-phosphate</name>
        <dbReference type="ChEBI" id="CHEBI:57792"/>
    </ligand>
</feature>
<evidence type="ECO:0000256" key="5">
    <source>
        <dbReference type="ARBA" id="ARBA00023002"/>
    </source>
</evidence>
<comment type="cofactor">
    <cofactor evidence="9">
        <name>Mg(2+)</name>
        <dbReference type="ChEBI" id="CHEBI:18420"/>
    </cofactor>
    <cofactor evidence="9">
        <name>Mn(2+)</name>
        <dbReference type="ChEBI" id="CHEBI:29035"/>
    </cofactor>
</comment>
<feature type="domain" description="DXP reductoisomerase C-terminal" evidence="12">
    <location>
        <begin position="262"/>
        <end position="378"/>
    </location>
</feature>
<comment type="pathway">
    <text evidence="1 9">Isoprenoid biosynthesis; isopentenyl diphosphate biosynthesis via DXP pathway; isopentenyl diphosphate from 1-deoxy-D-xylulose 5-phosphate: step 1/6.</text>
</comment>
<evidence type="ECO:0000256" key="3">
    <source>
        <dbReference type="ARBA" id="ARBA00022723"/>
    </source>
</evidence>
<comment type="caution">
    <text evidence="9">Lacks conserved residue(s) required for the propagation of feature annotation.</text>
</comment>
<organism evidence="13 14">
    <name type="scientific">Segatella copri</name>
    <dbReference type="NCBI Taxonomy" id="165179"/>
    <lineage>
        <taxon>Bacteria</taxon>
        <taxon>Pseudomonadati</taxon>
        <taxon>Bacteroidota</taxon>
        <taxon>Bacteroidia</taxon>
        <taxon>Bacteroidales</taxon>
        <taxon>Prevotellaceae</taxon>
        <taxon>Segatella</taxon>
    </lineage>
</organism>
<protein>
    <recommendedName>
        <fullName evidence="9">1-deoxy-D-xylulose 5-phosphate reductoisomerase</fullName>
        <shortName evidence="9">DXP reductoisomerase</shortName>
        <ecNumber evidence="9">1.1.1.267</ecNumber>
    </recommendedName>
    <alternativeName>
        <fullName evidence="9">1-deoxyxylulose-5-phosphate reductoisomerase</fullName>
    </alternativeName>
    <alternativeName>
        <fullName evidence="9">2-C-methyl-D-erythritol 4-phosphate synthase</fullName>
    </alternativeName>
</protein>
<evidence type="ECO:0000256" key="7">
    <source>
        <dbReference type="ARBA" id="ARBA00023229"/>
    </source>
</evidence>
<sequence>MKKQQICILGSTGSIGTQALDVIEQHSDLYEVYCLTANNRVQELAEQARKFHPAAVVIANEARYEELKDMLSDEPDIKVYAGAQALCDIVQAEPIDMVLASMVGFSGLEPTIHAIKARKKICLANKETLVVAGELICNLAQEYHVPILPVDSEHSAIFQSLVGEGDNEVEKILLTCSGGPFRNYTHEQLEKVTAADALKHPTWDMGAKITIDSASLMNKGFEVTEAKWLFGVPADKIEVLIHPQSVVHSAVQFVDGAVKAQLGVPDMRLPIQYAFSFPQRLHLNGDRLDLFKTQDLQFFKPDYQKFKCLQLAFDAIRKGGNMSCIVNAANEVVNAGFRKGECGFLQMADIIEETMAKATFDSNPDLDVYLQTDAEARRIATELMLK</sequence>
<dbReference type="RefSeq" id="WP_118139799.1">
    <property type="nucleotide sequence ID" value="NZ_QSAQ01000013.1"/>
</dbReference>
<evidence type="ECO:0000256" key="8">
    <source>
        <dbReference type="ARBA" id="ARBA00048543"/>
    </source>
</evidence>
<keyword evidence="7 9" id="KW-0414">Isoprene biosynthesis</keyword>
<dbReference type="PANTHER" id="PTHR30525:SF0">
    <property type="entry name" value="1-DEOXY-D-XYLULOSE 5-PHOSPHATE REDUCTOISOMERASE, CHLOROPLASTIC"/>
    <property type="match status" value="1"/>
</dbReference>